<accession>A0A4Q9QY98</accession>
<dbReference type="Proteomes" id="UP000292639">
    <property type="component" value="Unassembled WGS sequence"/>
</dbReference>
<evidence type="ECO:0000313" key="2">
    <source>
        <dbReference type="EMBL" id="TBU88853.1"/>
    </source>
</evidence>
<keyword evidence="3" id="KW-1185">Reference proteome</keyword>
<protein>
    <submittedName>
        <fullName evidence="2">RES domain-containing protein</fullName>
    </submittedName>
</protein>
<organism evidence="2 3">
    <name type="scientific">Stutzerimonas kirkiae</name>
    <dbReference type="NCBI Taxonomy" id="2211392"/>
    <lineage>
        <taxon>Bacteria</taxon>
        <taxon>Pseudomonadati</taxon>
        <taxon>Pseudomonadota</taxon>
        <taxon>Gammaproteobacteria</taxon>
        <taxon>Pseudomonadales</taxon>
        <taxon>Pseudomonadaceae</taxon>
        <taxon>Stutzerimonas</taxon>
    </lineage>
</organism>
<dbReference type="AlphaFoldDB" id="A0A4Q9QY98"/>
<comment type="caution">
    <text evidence="2">The sequence shown here is derived from an EMBL/GenBank/DDBJ whole genome shotgun (WGS) entry which is preliminary data.</text>
</comment>
<evidence type="ECO:0000313" key="3">
    <source>
        <dbReference type="Proteomes" id="UP000292639"/>
    </source>
</evidence>
<proteinExistence type="predicted"/>
<dbReference type="Pfam" id="PF08808">
    <property type="entry name" value="RES"/>
    <property type="match status" value="1"/>
</dbReference>
<reference evidence="2 3" key="1">
    <citation type="submission" date="2018-06" db="EMBL/GenBank/DDBJ databases">
        <title>Three novel Pseudomonas species isolated from symptomatic oak.</title>
        <authorList>
            <person name="Bueno-Gonzalez V."/>
            <person name="Brady C."/>
        </authorList>
    </citation>
    <scope>NUCLEOTIDE SEQUENCE [LARGE SCALE GENOMIC DNA]</scope>
    <source>
        <strain evidence="2 3">P17C</strain>
    </source>
</reference>
<sequence length="155" mass="17131">MRAWRIAKAARAADLSGKGAAIEGGRWNDAEVPAVYLGLSPAICCLETFVHQTRRPLIPMKISLFELPDAPSLYLEPEPGSLPDGWASLPADRPSMAFGTHWLEQCGQLGLILPSAVLRLERNIMLNPRHPAMADVRLVEILDFAYDERLFIARA</sequence>
<evidence type="ECO:0000259" key="1">
    <source>
        <dbReference type="SMART" id="SM00953"/>
    </source>
</evidence>
<dbReference type="SMART" id="SM00953">
    <property type="entry name" value="RES"/>
    <property type="match status" value="1"/>
</dbReference>
<name>A0A4Q9QY98_9GAMM</name>
<dbReference type="RefSeq" id="WP_131186003.1">
    <property type="nucleotide sequence ID" value="NZ_QJUO01000042.1"/>
</dbReference>
<gene>
    <name evidence="2" type="ORF">DNJ96_17930</name>
</gene>
<dbReference type="OrthoDB" id="9789501at2"/>
<dbReference type="InterPro" id="IPR014914">
    <property type="entry name" value="RES_dom"/>
</dbReference>
<dbReference type="EMBL" id="QJUP01000036">
    <property type="protein sequence ID" value="TBU88853.1"/>
    <property type="molecule type" value="Genomic_DNA"/>
</dbReference>
<feature type="domain" description="RES" evidence="1">
    <location>
        <begin position="14"/>
        <end position="140"/>
    </location>
</feature>